<dbReference type="InterPro" id="IPR010998">
    <property type="entry name" value="Integrase_recombinase_N"/>
</dbReference>
<evidence type="ECO:0000256" key="4">
    <source>
        <dbReference type="ARBA" id="ARBA00023172"/>
    </source>
</evidence>
<reference evidence="7" key="1">
    <citation type="journal article" date="2019" name="Int. J. Syst. Evol. Microbiol.">
        <title>The Global Catalogue of Microorganisms (GCM) 10K type strain sequencing project: providing services to taxonomists for standard genome sequencing and annotation.</title>
        <authorList>
            <consortium name="The Broad Institute Genomics Platform"/>
            <consortium name="The Broad Institute Genome Sequencing Center for Infectious Disease"/>
            <person name="Wu L."/>
            <person name="Ma J."/>
        </authorList>
    </citation>
    <scope>NUCLEOTIDE SEQUENCE [LARGE SCALE GENOMIC DNA]</scope>
    <source>
        <strain evidence="7">CCUG 62793</strain>
    </source>
</reference>
<sequence>MGRKPSRWSNLPKGMRARERGQKVHYYFDTGGKPRKEIPLGSDYVAAVQKWAELSAAERSAEKIYTFLDLVPEYRSKALPKKAPRTRADNEKELIWLLKFFGDPPAPLDSIEPVHVRQYLDWRVAEARSLAESDNKERAANGLPAQPIPDSIGQVRANREKALFSHMWNFAREQGLTKASNPCAGVRGFREDGRDVVVGDDMMARLLDKAAISLRFAVRLALLTGQRPADVLRMSTDHIAGGMLHVRQGKTAAKLRIEVTGALQELLAEIQAYKAQVKADTALLLVNEAGQPLTKNMLRDRFDAARDAAGIPKAQFQFRDLRATAATTVDDDGGIRHAQALLGHTTEGMTAQYIRHKVGKRVKPVR</sequence>
<evidence type="ECO:0000256" key="3">
    <source>
        <dbReference type="ARBA" id="ARBA00023125"/>
    </source>
</evidence>
<dbReference type="SUPFAM" id="SSF56349">
    <property type="entry name" value="DNA breaking-rejoining enzymes"/>
    <property type="match status" value="1"/>
</dbReference>
<dbReference type="EMBL" id="JBHUIG010000029">
    <property type="protein sequence ID" value="MFD2321766.1"/>
    <property type="molecule type" value="Genomic_DNA"/>
</dbReference>
<comment type="similarity">
    <text evidence="1">Belongs to the 'phage' integrase family.</text>
</comment>
<dbReference type="Pfam" id="PF00589">
    <property type="entry name" value="Phage_integrase"/>
    <property type="match status" value="1"/>
</dbReference>
<dbReference type="InterPro" id="IPR013762">
    <property type="entry name" value="Integrase-like_cat_sf"/>
</dbReference>
<protein>
    <submittedName>
        <fullName evidence="6">Tyrosine-type recombinase/integrase</fullName>
    </submittedName>
</protein>
<gene>
    <name evidence="6" type="ORF">ACFSPV_24090</name>
</gene>
<evidence type="ECO:0000313" key="7">
    <source>
        <dbReference type="Proteomes" id="UP001597287"/>
    </source>
</evidence>
<evidence type="ECO:0000256" key="1">
    <source>
        <dbReference type="ARBA" id="ARBA00008857"/>
    </source>
</evidence>
<feature type="domain" description="Tyr recombinase" evidence="5">
    <location>
        <begin position="193"/>
        <end position="366"/>
    </location>
</feature>
<dbReference type="PANTHER" id="PTHR30349:SF64">
    <property type="entry name" value="PROPHAGE INTEGRASE INTD-RELATED"/>
    <property type="match status" value="1"/>
</dbReference>
<keyword evidence="2" id="KW-0229">DNA integration</keyword>
<name>A0ABW5EVX2_9BURK</name>
<evidence type="ECO:0000259" key="5">
    <source>
        <dbReference type="PROSITE" id="PS51898"/>
    </source>
</evidence>
<dbReference type="InterPro" id="IPR002104">
    <property type="entry name" value="Integrase_catalytic"/>
</dbReference>
<keyword evidence="7" id="KW-1185">Reference proteome</keyword>
<dbReference type="InterPro" id="IPR011010">
    <property type="entry name" value="DNA_brk_join_enz"/>
</dbReference>
<dbReference type="PROSITE" id="PS51898">
    <property type="entry name" value="TYR_RECOMBINASE"/>
    <property type="match status" value="1"/>
</dbReference>
<proteinExistence type="inferred from homology"/>
<keyword evidence="3" id="KW-0238">DNA-binding</keyword>
<dbReference type="RefSeq" id="WP_380104826.1">
    <property type="nucleotide sequence ID" value="NZ_JBHSIH010000001.1"/>
</dbReference>
<accession>A0ABW5EVX2</accession>
<comment type="caution">
    <text evidence="6">The sequence shown here is derived from an EMBL/GenBank/DDBJ whole genome shotgun (WGS) entry which is preliminary data.</text>
</comment>
<evidence type="ECO:0000256" key="2">
    <source>
        <dbReference type="ARBA" id="ARBA00022908"/>
    </source>
</evidence>
<dbReference type="Gene3D" id="1.10.443.10">
    <property type="entry name" value="Intergrase catalytic core"/>
    <property type="match status" value="1"/>
</dbReference>
<keyword evidence="4" id="KW-0233">DNA recombination</keyword>
<dbReference type="Gene3D" id="1.10.150.130">
    <property type="match status" value="1"/>
</dbReference>
<dbReference type="Proteomes" id="UP001597287">
    <property type="component" value="Unassembled WGS sequence"/>
</dbReference>
<dbReference type="PANTHER" id="PTHR30349">
    <property type="entry name" value="PHAGE INTEGRASE-RELATED"/>
    <property type="match status" value="1"/>
</dbReference>
<dbReference type="InterPro" id="IPR050090">
    <property type="entry name" value="Tyrosine_recombinase_XerCD"/>
</dbReference>
<evidence type="ECO:0000313" key="6">
    <source>
        <dbReference type="EMBL" id="MFD2321766.1"/>
    </source>
</evidence>
<organism evidence="6 7">
    <name type="scientific">Delftia deserti</name>
    <dbReference type="NCBI Taxonomy" id="1651218"/>
    <lineage>
        <taxon>Bacteria</taxon>
        <taxon>Pseudomonadati</taxon>
        <taxon>Pseudomonadota</taxon>
        <taxon>Betaproteobacteria</taxon>
        <taxon>Burkholderiales</taxon>
        <taxon>Comamonadaceae</taxon>
        <taxon>Delftia</taxon>
    </lineage>
</organism>